<dbReference type="InParanoid" id="A0A2P5D4X8"/>
<evidence type="ECO:0000313" key="2">
    <source>
        <dbReference type="Proteomes" id="UP000237000"/>
    </source>
</evidence>
<protein>
    <submittedName>
        <fullName evidence="1">Late embryogenesis abundant protein</fullName>
    </submittedName>
</protein>
<dbReference type="STRING" id="63057.A0A2P5D4X8"/>
<dbReference type="EMBL" id="JXTC01000297">
    <property type="protein sequence ID" value="PON68278.1"/>
    <property type="molecule type" value="Genomic_DNA"/>
</dbReference>
<dbReference type="PANTHER" id="PTHR35109:SF2">
    <property type="entry name" value="LATE EMBRYOGENESIS ABUNDANT PROTEIN"/>
    <property type="match status" value="1"/>
</dbReference>
<sequence>MASTTFARAAHNMNSMFLKPLGRKAYHKNSAVRDTMKLEVEEAKNVSHNKGDTNNSDGNLWVPHARTGIYYPKGHEKVMEDVPPKAGQDIKGVSWFSYNDNIN</sequence>
<gene>
    <name evidence="1" type="ORF">TorRG33x02_262600</name>
</gene>
<proteinExistence type="predicted"/>
<reference evidence="2" key="1">
    <citation type="submission" date="2016-06" db="EMBL/GenBank/DDBJ databases">
        <title>Parallel loss of symbiosis genes in relatives of nitrogen-fixing non-legume Parasponia.</title>
        <authorList>
            <person name="Van Velzen R."/>
            <person name="Holmer R."/>
            <person name="Bu F."/>
            <person name="Rutten L."/>
            <person name="Van Zeijl A."/>
            <person name="Liu W."/>
            <person name="Santuari L."/>
            <person name="Cao Q."/>
            <person name="Sharma T."/>
            <person name="Shen D."/>
            <person name="Roswanjaya Y."/>
            <person name="Wardhani T."/>
            <person name="Kalhor M.S."/>
            <person name="Jansen J."/>
            <person name="Van den Hoogen J."/>
            <person name="Gungor B."/>
            <person name="Hartog M."/>
            <person name="Hontelez J."/>
            <person name="Verver J."/>
            <person name="Yang W.-C."/>
            <person name="Schijlen E."/>
            <person name="Repin R."/>
            <person name="Schilthuizen M."/>
            <person name="Schranz E."/>
            <person name="Heidstra R."/>
            <person name="Miyata K."/>
            <person name="Fedorova E."/>
            <person name="Kohlen W."/>
            <person name="Bisseling T."/>
            <person name="Smit S."/>
            <person name="Geurts R."/>
        </authorList>
    </citation>
    <scope>NUCLEOTIDE SEQUENCE [LARGE SCALE GENOMIC DNA]</scope>
    <source>
        <strain evidence="2">cv. RG33-2</strain>
    </source>
</reference>
<dbReference type="PANTHER" id="PTHR35109">
    <property type="entry name" value="GLUTAMATE RACEMASE"/>
    <property type="match status" value="1"/>
</dbReference>
<evidence type="ECO:0000313" key="1">
    <source>
        <dbReference type="EMBL" id="PON68278.1"/>
    </source>
</evidence>
<dbReference type="Proteomes" id="UP000237000">
    <property type="component" value="Unassembled WGS sequence"/>
</dbReference>
<dbReference type="AlphaFoldDB" id="A0A2P5D4X8"/>
<keyword evidence="2" id="KW-1185">Reference proteome</keyword>
<accession>A0A2P5D4X8</accession>
<name>A0A2P5D4X8_TREOI</name>
<dbReference type="OrthoDB" id="1932350at2759"/>
<comment type="caution">
    <text evidence="1">The sequence shown here is derived from an EMBL/GenBank/DDBJ whole genome shotgun (WGS) entry which is preliminary data.</text>
</comment>
<organism evidence="1 2">
    <name type="scientific">Trema orientale</name>
    <name type="common">Charcoal tree</name>
    <name type="synonym">Celtis orientalis</name>
    <dbReference type="NCBI Taxonomy" id="63057"/>
    <lineage>
        <taxon>Eukaryota</taxon>
        <taxon>Viridiplantae</taxon>
        <taxon>Streptophyta</taxon>
        <taxon>Embryophyta</taxon>
        <taxon>Tracheophyta</taxon>
        <taxon>Spermatophyta</taxon>
        <taxon>Magnoliopsida</taxon>
        <taxon>eudicotyledons</taxon>
        <taxon>Gunneridae</taxon>
        <taxon>Pentapetalae</taxon>
        <taxon>rosids</taxon>
        <taxon>fabids</taxon>
        <taxon>Rosales</taxon>
        <taxon>Cannabaceae</taxon>
        <taxon>Trema</taxon>
    </lineage>
</organism>